<dbReference type="EMBL" id="CM009750">
    <property type="protein sequence ID" value="PUZ68184.1"/>
    <property type="molecule type" value="Genomic_DNA"/>
</dbReference>
<dbReference type="Proteomes" id="UP000244336">
    <property type="component" value="Chromosome 2"/>
</dbReference>
<name>A0A2T7EK33_9POAL</name>
<dbReference type="Gramene" id="PUZ68184">
    <property type="protein sequence ID" value="PUZ68184"/>
    <property type="gene ID" value="GQ55_2G005100"/>
</dbReference>
<proteinExistence type="predicted"/>
<gene>
    <name evidence="1" type="ORF">GQ55_2G005100</name>
</gene>
<dbReference type="AlphaFoldDB" id="A0A2T7EK33"/>
<evidence type="ECO:0000313" key="2">
    <source>
        <dbReference type="Proteomes" id="UP000244336"/>
    </source>
</evidence>
<keyword evidence="2" id="KW-1185">Reference proteome</keyword>
<protein>
    <submittedName>
        <fullName evidence="1">Uncharacterized protein</fullName>
    </submittedName>
</protein>
<organism evidence="1 2">
    <name type="scientific">Panicum hallii var. hallii</name>
    <dbReference type="NCBI Taxonomy" id="1504633"/>
    <lineage>
        <taxon>Eukaryota</taxon>
        <taxon>Viridiplantae</taxon>
        <taxon>Streptophyta</taxon>
        <taxon>Embryophyta</taxon>
        <taxon>Tracheophyta</taxon>
        <taxon>Spermatophyta</taxon>
        <taxon>Magnoliopsida</taxon>
        <taxon>Liliopsida</taxon>
        <taxon>Poales</taxon>
        <taxon>Poaceae</taxon>
        <taxon>PACMAD clade</taxon>
        <taxon>Panicoideae</taxon>
        <taxon>Panicodae</taxon>
        <taxon>Paniceae</taxon>
        <taxon>Panicinae</taxon>
        <taxon>Panicum</taxon>
        <taxon>Panicum sect. Panicum</taxon>
    </lineage>
</organism>
<sequence>MHAHQPSIISFQLVIQFIQALQPISFLISLCKLKLGRSASCSCCSLMNANGGLTTCDRSTGDDGGALLCVL</sequence>
<reference evidence="1 2" key="1">
    <citation type="submission" date="2018-04" db="EMBL/GenBank/DDBJ databases">
        <title>WGS assembly of Panicum hallii var. hallii HAL2.</title>
        <authorList>
            <person name="Lovell J."/>
            <person name="Jenkins J."/>
            <person name="Lowry D."/>
            <person name="Mamidi S."/>
            <person name="Sreedasyam A."/>
            <person name="Weng X."/>
            <person name="Barry K."/>
            <person name="Bonette J."/>
            <person name="Campitelli B."/>
            <person name="Daum C."/>
            <person name="Gordon S."/>
            <person name="Gould B."/>
            <person name="Lipzen A."/>
            <person name="MacQueen A."/>
            <person name="Palacio-Mejia J."/>
            <person name="Plott C."/>
            <person name="Shakirov E."/>
            <person name="Shu S."/>
            <person name="Yoshinaga Y."/>
            <person name="Zane M."/>
            <person name="Rokhsar D."/>
            <person name="Grimwood J."/>
            <person name="Schmutz J."/>
            <person name="Juenger T."/>
        </authorList>
    </citation>
    <scope>NUCLEOTIDE SEQUENCE [LARGE SCALE GENOMIC DNA]</scope>
    <source>
        <strain evidence="2">cv. HAL2</strain>
    </source>
</reference>
<evidence type="ECO:0000313" key="1">
    <source>
        <dbReference type="EMBL" id="PUZ68184.1"/>
    </source>
</evidence>
<accession>A0A2T7EK33</accession>